<dbReference type="InterPro" id="IPR021491">
    <property type="entry name" value="DUF3145"/>
</dbReference>
<dbReference type="Proteomes" id="UP000471152">
    <property type="component" value="Unassembled WGS sequence"/>
</dbReference>
<organism evidence="1 3">
    <name type="scientific">Modestobacter muralis</name>
    <dbReference type="NCBI Taxonomy" id="1608614"/>
    <lineage>
        <taxon>Bacteria</taxon>
        <taxon>Bacillati</taxon>
        <taxon>Actinomycetota</taxon>
        <taxon>Actinomycetes</taxon>
        <taxon>Geodermatophilales</taxon>
        <taxon>Geodermatophilaceae</taxon>
        <taxon>Modestobacter</taxon>
    </lineage>
</organism>
<gene>
    <name evidence="2" type="ORF">G3R41_08355</name>
    <name evidence="1" type="ORF">GCU67_08350</name>
</gene>
<comment type="caution">
    <text evidence="1">The sequence shown here is derived from an EMBL/GenBank/DDBJ whole genome shotgun (WGS) entry which is preliminary data.</text>
</comment>
<dbReference type="Proteomes" id="UP000468828">
    <property type="component" value="Unassembled WGS sequence"/>
</dbReference>
<dbReference type="EMBL" id="JAAGWB010000017">
    <property type="protein sequence ID" value="NEN50952.1"/>
    <property type="molecule type" value="Genomic_DNA"/>
</dbReference>
<evidence type="ECO:0000313" key="2">
    <source>
        <dbReference type="EMBL" id="NEN50952.1"/>
    </source>
</evidence>
<sequence>MQRRSTQGVVFVHSCPKALCQHVEWALERVVGAPVSLSWADQPMARGAYRAEVAWTGVPGTGAKLVAALKQWPMLRFEVTEEASHGNDGERMSYVPGRGVHRSPVSANGDLVISEQQLRHLAATASSVEAFRHGVDLLLGAAWDEDLEAYRHAGDAAPVTWLHQVV</sequence>
<dbReference type="Pfam" id="PF11343">
    <property type="entry name" value="DUF3145"/>
    <property type="match status" value="1"/>
</dbReference>
<dbReference type="RefSeq" id="WP_163610647.1">
    <property type="nucleotide sequence ID" value="NZ_JAAGWB010000017.1"/>
</dbReference>
<keyword evidence="3" id="KW-1185">Reference proteome</keyword>
<proteinExistence type="predicted"/>
<protein>
    <submittedName>
        <fullName evidence="1">DUF3145 domain-containing protein</fullName>
    </submittedName>
</protein>
<name>A0A6P0EW85_9ACTN</name>
<evidence type="ECO:0000313" key="3">
    <source>
        <dbReference type="Proteomes" id="UP000468828"/>
    </source>
</evidence>
<dbReference type="EMBL" id="JAAGWH010000017">
    <property type="protein sequence ID" value="NEK94184.1"/>
    <property type="molecule type" value="Genomic_DNA"/>
</dbReference>
<reference evidence="1 3" key="1">
    <citation type="submission" date="2020-01" db="EMBL/GenBank/DDBJ databases">
        <title>the WGS Modestobacter muralis CPCC 204518.</title>
        <authorList>
            <person name="Jiang Z."/>
        </authorList>
    </citation>
    <scope>NUCLEOTIDE SEQUENCE [LARGE SCALE GENOMIC DNA]</scope>
    <source>
        <strain evidence="1 3">DSM 100205</strain>
    </source>
</reference>
<evidence type="ECO:0000313" key="1">
    <source>
        <dbReference type="EMBL" id="NEK94184.1"/>
    </source>
</evidence>
<dbReference type="AlphaFoldDB" id="A0A6P0EW85"/>
<accession>A0A6P0EW85</accession>
<evidence type="ECO:0000313" key="4">
    <source>
        <dbReference type="Proteomes" id="UP000471152"/>
    </source>
</evidence>
<reference evidence="2 4" key="2">
    <citation type="submission" date="2020-02" db="EMBL/GenBank/DDBJ databases">
        <title>The WGS of Modestobacter muralis DSM 100205.</title>
        <authorList>
            <person name="Jiang Z."/>
        </authorList>
    </citation>
    <scope>NUCLEOTIDE SEQUENCE [LARGE SCALE GENOMIC DNA]</scope>
    <source>
        <strain evidence="2 4">DSM 100205</strain>
    </source>
</reference>